<dbReference type="Proteomes" id="UP000183090">
    <property type="component" value="Unassembled WGS sequence"/>
</dbReference>
<dbReference type="NCBIfam" id="TIGR01549">
    <property type="entry name" value="HAD-SF-IA-v1"/>
    <property type="match status" value="1"/>
</dbReference>
<dbReference type="Pfam" id="PF00702">
    <property type="entry name" value="Hydrolase"/>
    <property type="match status" value="1"/>
</dbReference>
<dbReference type="Gene3D" id="3.40.50.1000">
    <property type="entry name" value="HAD superfamily/HAD-like"/>
    <property type="match status" value="1"/>
</dbReference>
<dbReference type="InterPro" id="IPR023198">
    <property type="entry name" value="PGP-like_dom2"/>
</dbReference>
<dbReference type="NCBIfam" id="TIGR02254">
    <property type="entry name" value="YjjG_YfnB"/>
    <property type="match status" value="1"/>
</dbReference>
<dbReference type="PANTHER" id="PTHR47478">
    <property type="match status" value="1"/>
</dbReference>
<dbReference type="InterPro" id="IPR036412">
    <property type="entry name" value="HAD-like_sf"/>
</dbReference>
<dbReference type="InterPro" id="IPR006439">
    <property type="entry name" value="HAD-SF_hydro_IA"/>
</dbReference>
<dbReference type="AlphaFoldDB" id="A0AA94HFY3"/>
<dbReference type="GO" id="GO:0008253">
    <property type="term" value="F:5'-nucleotidase activity"/>
    <property type="evidence" value="ECO:0007669"/>
    <property type="project" value="InterPro"/>
</dbReference>
<dbReference type="CDD" id="cd04305">
    <property type="entry name" value="HAD_Neu5Ac-Pase_like"/>
    <property type="match status" value="1"/>
</dbReference>
<gene>
    <name evidence="1" type="ORF">SAMN05216235_1726</name>
</gene>
<dbReference type="InterPro" id="IPR023214">
    <property type="entry name" value="HAD_sf"/>
</dbReference>
<protein>
    <submittedName>
        <fullName evidence="1">2-haloacid dehalogenase</fullName>
    </submittedName>
</protein>
<dbReference type="InterPro" id="IPR011951">
    <property type="entry name" value="HAD-SF_hydro_IA_YjjG/PynA"/>
</dbReference>
<dbReference type="SUPFAM" id="SSF56784">
    <property type="entry name" value="HAD-like"/>
    <property type="match status" value="1"/>
</dbReference>
<accession>A0AA94HFY3</accession>
<name>A0AA94HFY3_9STAP</name>
<reference evidence="1 2" key="1">
    <citation type="submission" date="2016-10" db="EMBL/GenBank/DDBJ databases">
        <authorList>
            <person name="Varghese N."/>
            <person name="Submissions S."/>
        </authorList>
    </citation>
    <scope>NUCLEOTIDE SEQUENCE [LARGE SCALE GENOMIC DNA]</scope>
    <source>
        <strain evidence="1 2">CGMCC 1.6501</strain>
    </source>
</reference>
<evidence type="ECO:0000313" key="2">
    <source>
        <dbReference type="Proteomes" id="UP000183090"/>
    </source>
</evidence>
<dbReference type="InterPro" id="IPR052550">
    <property type="entry name" value="Pyrimidine_5'-ntase_YjjG"/>
</dbReference>
<dbReference type="PANTHER" id="PTHR47478:SF1">
    <property type="entry name" value="PYRIMIDINE 5'-NUCLEOTIDASE YJJG"/>
    <property type="match status" value="1"/>
</dbReference>
<dbReference type="SFLD" id="SFLDS00003">
    <property type="entry name" value="Haloacid_Dehalogenase"/>
    <property type="match status" value="1"/>
</dbReference>
<evidence type="ECO:0000313" key="1">
    <source>
        <dbReference type="EMBL" id="SFK78255.1"/>
    </source>
</evidence>
<dbReference type="RefSeq" id="WP_074924555.1">
    <property type="nucleotide sequence ID" value="NZ_FOTB01000003.1"/>
</dbReference>
<proteinExistence type="predicted"/>
<dbReference type="SFLD" id="SFLDG01129">
    <property type="entry name" value="C1.5:_HAD__Beta-PGM__Phosphata"/>
    <property type="match status" value="1"/>
</dbReference>
<dbReference type="EMBL" id="FOTB01000003">
    <property type="protein sequence ID" value="SFK78255.1"/>
    <property type="molecule type" value="Genomic_DNA"/>
</dbReference>
<sequence>MKKYKYLLFDLDDTILDFGAAENKALDFVLKSHEISAVPGLYERYKTINQNHWEMLERNELTKDQVLTERHEMFFRELGETVDGSVVDDMYRTQIAEHGHRLFEGALDVIKILSEAYPLYIITNGVKDTQEKRLANSGILPYFKDVFISEDTGYQKPMKEFFDYTAGRIDGFHCEDALIIGDSLTSDILGGINSGIDTCWYNPKAKRNPFEFRADFEIRQLNELFHVLDR</sequence>
<comment type="caution">
    <text evidence="1">The sequence shown here is derived from an EMBL/GenBank/DDBJ whole genome shotgun (WGS) entry which is preliminary data.</text>
</comment>
<dbReference type="Gene3D" id="1.10.150.240">
    <property type="entry name" value="Putative phosphatase, domain 2"/>
    <property type="match status" value="1"/>
</dbReference>
<organism evidence="1 2">
    <name type="scientific">Salinicoccus halodurans</name>
    <dbReference type="NCBI Taxonomy" id="407035"/>
    <lineage>
        <taxon>Bacteria</taxon>
        <taxon>Bacillati</taxon>
        <taxon>Bacillota</taxon>
        <taxon>Bacilli</taxon>
        <taxon>Bacillales</taxon>
        <taxon>Staphylococcaceae</taxon>
        <taxon>Salinicoccus</taxon>
    </lineage>
</organism>